<evidence type="ECO:0000256" key="2">
    <source>
        <dbReference type="SAM" id="Phobius"/>
    </source>
</evidence>
<feature type="compositionally biased region" description="Low complexity" evidence="1">
    <location>
        <begin position="201"/>
        <end position="210"/>
    </location>
</feature>
<evidence type="ECO:0000256" key="1">
    <source>
        <dbReference type="SAM" id="MobiDB-lite"/>
    </source>
</evidence>
<comment type="caution">
    <text evidence="3">The sequence shown here is derived from an EMBL/GenBank/DDBJ whole genome shotgun (WGS) entry which is preliminary data.</text>
</comment>
<feature type="region of interest" description="Disordered" evidence="1">
    <location>
        <begin position="41"/>
        <end position="228"/>
    </location>
</feature>
<dbReference type="Proteomes" id="UP000664844">
    <property type="component" value="Unassembled WGS sequence"/>
</dbReference>
<keyword evidence="2" id="KW-1133">Transmembrane helix</keyword>
<keyword evidence="4" id="KW-1185">Reference proteome</keyword>
<dbReference type="InterPro" id="IPR010903">
    <property type="entry name" value="DUF1517"/>
</dbReference>
<dbReference type="RefSeq" id="WP_207089192.1">
    <property type="nucleotide sequence ID" value="NZ_JAFLQW010000448.1"/>
</dbReference>
<feature type="compositionally biased region" description="Pro residues" evidence="1">
    <location>
        <begin position="163"/>
        <end position="173"/>
    </location>
</feature>
<reference evidence="3 4" key="1">
    <citation type="submission" date="2021-03" db="EMBL/GenBank/DDBJ databases">
        <title>Metabolic Capacity of the Antarctic Cyanobacterium Phormidium pseudopriestleyi that Sustains Oxygenic Photosynthesis in the Presence of Hydrogen Sulfide.</title>
        <authorList>
            <person name="Lumian J.E."/>
            <person name="Jungblut A.D."/>
            <person name="Dillon M.L."/>
            <person name="Hawes I."/>
            <person name="Doran P.T."/>
            <person name="Mackey T.J."/>
            <person name="Dick G.J."/>
            <person name="Grettenberger C.L."/>
            <person name="Sumner D.Y."/>
        </authorList>
    </citation>
    <scope>NUCLEOTIDE SEQUENCE [LARGE SCALE GENOMIC DNA]</scope>
    <source>
        <strain evidence="3 4">FRX01</strain>
    </source>
</reference>
<feature type="compositionally biased region" description="Pro residues" evidence="1">
    <location>
        <begin position="133"/>
        <end position="147"/>
    </location>
</feature>
<dbReference type="PANTHER" id="PTHR33975">
    <property type="entry name" value="MYELIN-ASSOCIATED OLIGODENDROCYTE BASIC PROTEIN"/>
    <property type="match status" value="1"/>
</dbReference>
<dbReference type="PANTHER" id="PTHR33975:SF2">
    <property type="entry name" value="MYELIN-ASSOCIATED OLIGODENDROCYTE BASIC PROTEIN"/>
    <property type="match status" value="1"/>
</dbReference>
<name>A0ABS3FUA9_9CYAN</name>
<dbReference type="InterPro" id="IPR053023">
    <property type="entry name" value="FLAP_modulator"/>
</dbReference>
<organism evidence="3 4">
    <name type="scientific">Phormidium pseudopriestleyi FRX01</name>
    <dbReference type="NCBI Taxonomy" id="1759528"/>
    <lineage>
        <taxon>Bacteria</taxon>
        <taxon>Bacillati</taxon>
        <taxon>Cyanobacteriota</taxon>
        <taxon>Cyanophyceae</taxon>
        <taxon>Oscillatoriophycideae</taxon>
        <taxon>Oscillatoriales</taxon>
        <taxon>Oscillatoriaceae</taxon>
        <taxon>Phormidium</taxon>
    </lineage>
</organism>
<dbReference type="Pfam" id="PF07466">
    <property type="entry name" value="DUF1517"/>
    <property type="match status" value="1"/>
</dbReference>
<feature type="transmembrane region" description="Helical" evidence="2">
    <location>
        <begin position="237"/>
        <end position="256"/>
    </location>
</feature>
<feature type="compositionally biased region" description="Polar residues" evidence="1">
    <location>
        <begin position="218"/>
        <end position="228"/>
    </location>
</feature>
<keyword evidence="2" id="KW-0812">Transmembrane</keyword>
<gene>
    <name evidence="3" type="ORF">J0895_16790</name>
</gene>
<protein>
    <submittedName>
        <fullName evidence="3">DUF1517 domain-containing protein</fullName>
    </submittedName>
</protein>
<accession>A0ABS3FUA9</accession>
<evidence type="ECO:0000313" key="4">
    <source>
        <dbReference type="Proteomes" id="UP000664844"/>
    </source>
</evidence>
<sequence length="457" mass="49335">MHKFNLTLATLLCLLLFNEVKINPSTRPMGEWIEVQSTALARTGGRSRGGSFSRPTPSRSTPSRSTPSRSTPSRSTPSRTTNPTPSRSAPSSSGSGSSNTPSRPNNPPPTDSTPSRGNTGGRARGGSFEAQPTPAPTRTPTLAPTPVPQTTSPSRGGTVVIPVPVPVPQPYYPTPQYSDRPYQDSAGTGLKPAPVVPPTYVPSTTAPATTQPIPGAPQSPQSGYAGTQSARNNRFPWKFLLFLLITGGAIAAIWWIRSKRAATAVSELENDIVTVTKLQVALLASARKIQSHLTDLSLSAELDTPEGLTEFLRESALSLLRHPEYWTHVQTHSETVKSREEAGRVFEQLSIQERSKFSAETFSNVGGKIRHHQSRPQSEGDPASYLVVTLLLGTEDDHPLFGPLHSAEELRSALQQVAAITPDYLLVFELLWSPQEATDSLSYDDLLTQYSDMVQIG</sequence>
<keyword evidence="2" id="KW-0472">Membrane</keyword>
<proteinExistence type="predicted"/>
<evidence type="ECO:0000313" key="3">
    <source>
        <dbReference type="EMBL" id="MBO0350718.1"/>
    </source>
</evidence>
<feature type="compositionally biased region" description="Low complexity" evidence="1">
    <location>
        <begin position="49"/>
        <end position="103"/>
    </location>
</feature>
<dbReference type="EMBL" id="JAFLQW010000448">
    <property type="protein sequence ID" value="MBO0350718.1"/>
    <property type="molecule type" value="Genomic_DNA"/>
</dbReference>